<protein>
    <submittedName>
        <fullName evidence="1">DUF4194 domain-containing protein</fullName>
    </submittedName>
</protein>
<reference evidence="1 2" key="1">
    <citation type="submission" date="2020-06" db="EMBL/GenBank/DDBJ databases">
        <title>High-quality draft genome of sulfate reducer Desulfobacter latus type strain AcrS2 isolated from marine sediment.</title>
        <authorList>
            <person name="Hoppe M."/>
            <person name="Larsen C.K."/>
            <person name="Marshall I.P.G."/>
            <person name="Schramm A."/>
            <person name="Marietou A.G."/>
        </authorList>
    </citation>
    <scope>NUCLEOTIDE SEQUENCE [LARGE SCALE GENOMIC DNA]</scope>
    <source>
        <strain evidence="1 2">AcRS2</strain>
    </source>
</reference>
<dbReference type="InterPro" id="IPR025449">
    <property type="entry name" value="JetB"/>
</dbReference>
<accession>A0A850T1Z7</accession>
<comment type="caution">
    <text evidence="1">The sequence shown here is derived from an EMBL/GenBank/DDBJ whole genome shotgun (WGS) entry which is preliminary data.</text>
</comment>
<evidence type="ECO:0000313" key="1">
    <source>
        <dbReference type="EMBL" id="NWH05121.1"/>
    </source>
</evidence>
<gene>
    <name evidence="1" type="ORF">HXW94_09010</name>
</gene>
<dbReference type="AlphaFoldDB" id="A0A850T1Z7"/>
<dbReference type="Proteomes" id="UP000553343">
    <property type="component" value="Unassembled WGS sequence"/>
</dbReference>
<evidence type="ECO:0000313" key="2">
    <source>
        <dbReference type="Proteomes" id="UP000553343"/>
    </source>
</evidence>
<proteinExistence type="predicted"/>
<dbReference type="RefSeq" id="WP_178366575.1">
    <property type="nucleotide sequence ID" value="NZ_JACADJ010000025.1"/>
</dbReference>
<organism evidence="1 2">
    <name type="scientific">Desulfobacter latus</name>
    <dbReference type="NCBI Taxonomy" id="2292"/>
    <lineage>
        <taxon>Bacteria</taxon>
        <taxon>Pseudomonadati</taxon>
        <taxon>Thermodesulfobacteriota</taxon>
        <taxon>Desulfobacteria</taxon>
        <taxon>Desulfobacterales</taxon>
        <taxon>Desulfobacteraceae</taxon>
        <taxon>Desulfobacter</taxon>
    </lineage>
</organism>
<dbReference type="EMBL" id="JACADJ010000025">
    <property type="protein sequence ID" value="NWH05121.1"/>
    <property type="molecule type" value="Genomic_DNA"/>
</dbReference>
<name>A0A850T1Z7_9BACT</name>
<sequence length="198" mass="22960">METPDFYPVNISKPLIALMKGVVFREKDPSLWQDLEEGQIAVREYVRVLGLELVLDESEGYAWLKTMEPVEGQEPLPRIVGRRKLSYPVSLIIALLRKKLAENDAAGQDPRLILSVDEIADMVRIFFASGSNEAKFLDRIESHLNKIAELGFIRRLKGHRDKIEVIRIIKAFVDAQWLHEFDERLKEYQKKNENENED</sequence>
<dbReference type="Pfam" id="PF13835">
    <property type="entry name" value="DUF4194"/>
    <property type="match status" value="1"/>
</dbReference>
<keyword evidence="2" id="KW-1185">Reference proteome</keyword>